<sequence>MRFFTVLATLCAAASAAPAAAEVQAKLITELWRAYSGTARDHFYTTDYNEYNNAVTNLGYAAEGVAARIYSRQADQSDEGVTGFVFTTDSRGDTVPLYRGYSGAQGDHFYTVNAAEMENAVRKLGYTYEGVAAYVFEP</sequence>
<dbReference type="Proteomes" id="UP000243081">
    <property type="component" value="Unassembled WGS sequence"/>
</dbReference>
<reference evidence="3 4" key="1">
    <citation type="submission" date="2016-03" db="EMBL/GenBank/DDBJ databases">
        <title>Fine-scale spatial genetic structure of a fungal parasite of coffee scale insects.</title>
        <authorList>
            <person name="Jackson D."/>
            <person name="Zemenick K.A."/>
            <person name="Malloure B."/>
            <person name="Quandt C.A."/>
            <person name="James T.Y."/>
        </authorList>
    </citation>
    <scope>NUCLEOTIDE SEQUENCE [LARGE SCALE GENOMIC DNA]</scope>
    <source>
        <strain evidence="3 4">UM487</strain>
    </source>
</reference>
<gene>
    <name evidence="3" type="ORF">LLEC1_05667</name>
</gene>
<feature type="domain" description="DUF5648" evidence="2">
    <location>
        <begin position="78"/>
        <end position="135"/>
    </location>
</feature>
<keyword evidence="1" id="KW-0732">Signal</keyword>
<accession>A0A179I4C7</accession>
<proteinExistence type="predicted"/>
<protein>
    <recommendedName>
        <fullName evidence="2">DUF5648 domain-containing protein</fullName>
    </recommendedName>
</protein>
<dbReference type="EMBL" id="LUKN01003941">
    <property type="protein sequence ID" value="OAQ96731.1"/>
    <property type="molecule type" value="Genomic_DNA"/>
</dbReference>
<name>A0A179I4C7_CORDF</name>
<evidence type="ECO:0000313" key="4">
    <source>
        <dbReference type="Proteomes" id="UP000243081"/>
    </source>
</evidence>
<feature type="signal peptide" evidence="1">
    <location>
        <begin position="1"/>
        <end position="16"/>
    </location>
</feature>
<dbReference type="Pfam" id="PF18885">
    <property type="entry name" value="DUF5648"/>
    <property type="match status" value="2"/>
</dbReference>
<dbReference type="InterPro" id="IPR043708">
    <property type="entry name" value="DUF5648"/>
</dbReference>
<evidence type="ECO:0000259" key="2">
    <source>
        <dbReference type="Pfam" id="PF18885"/>
    </source>
</evidence>
<feature type="chain" id="PRO_5008104139" description="DUF5648 domain-containing protein" evidence="1">
    <location>
        <begin position="17"/>
        <end position="138"/>
    </location>
</feature>
<feature type="domain" description="DUF5648" evidence="2">
    <location>
        <begin position="26"/>
        <end position="75"/>
    </location>
</feature>
<evidence type="ECO:0000256" key="1">
    <source>
        <dbReference type="SAM" id="SignalP"/>
    </source>
</evidence>
<dbReference type="OrthoDB" id="9971254at2759"/>
<dbReference type="OMA" id="HSTPVCA"/>
<evidence type="ECO:0000313" key="3">
    <source>
        <dbReference type="EMBL" id="OAQ96731.1"/>
    </source>
</evidence>
<keyword evidence="4" id="KW-1185">Reference proteome</keyword>
<organism evidence="3 4">
    <name type="scientific">Cordyceps confragosa</name>
    <name type="common">Lecanicillium lecanii</name>
    <dbReference type="NCBI Taxonomy" id="2714763"/>
    <lineage>
        <taxon>Eukaryota</taxon>
        <taxon>Fungi</taxon>
        <taxon>Dikarya</taxon>
        <taxon>Ascomycota</taxon>
        <taxon>Pezizomycotina</taxon>
        <taxon>Sordariomycetes</taxon>
        <taxon>Hypocreomycetidae</taxon>
        <taxon>Hypocreales</taxon>
        <taxon>Cordycipitaceae</taxon>
        <taxon>Akanthomyces</taxon>
    </lineage>
</organism>
<comment type="caution">
    <text evidence="3">The sequence shown here is derived from an EMBL/GenBank/DDBJ whole genome shotgun (WGS) entry which is preliminary data.</text>
</comment>
<dbReference type="AlphaFoldDB" id="A0A179I4C7"/>